<evidence type="ECO:0000256" key="3">
    <source>
        <dbReference type="ARBA" id="ARBA00022475"/>
    </source>
</evidence>
<evidence type="ECO:0000256" key="2">
    <source>
        <dbReference type="ARBA" id="ARBA00022448"/>
    </source>
</evidence>
<dbReference type="PANTHER" id="PTHR30561:SF0">
    <property type="entry name" value="GUANIDINIUM EXPORTER"/>
    <property type="match status" value="1"/>
</dbReference>
<protein>
    <submittedName>
        <fullName evidence="9">Quaternary ammonium compound-resistance protein SugE</fullName>
    </submittedName>
</protein>
<keyword evidence="4 7" id="KW-0812">Transmembrane</keyword>
<evidence type="ECO:0000256" key="6">
    <source>
        <dbReference type="ARBA" id="ARBA00023136"/>
    </source>
</evidence>
<dbReference type="InterPro" id="IPR000390">
    <property type="entry name" value="Small_drug/metabolite_transptr"/>
</dbReference>
<feature type="transmembrane region" description="Helical" evidence="8">
    <location>
        <begin position="86"/>
        <end position="104"/>
    </location>
</feature>
<evidence type="ECO:0000256" key="5">
    <source>
        <dbReference type="ARBA" id="ARBA00022989"/>
    </source>
</evidence>
<organism evidence="9 10">
    <name type="scientific">Haloactinospora alba</name>
    <dbReference type="NCBI Taxonomy" id="405555"/>
    <lineage>
        <taxon>Bacteria</taxon>
        <taxon>Bacillati</taxon>
        <taxon>Actinomycetota</taxon>
        <taxon>Actinomycetes</taxon>
        <taxon>Streptosporangiales</taxon>
        <taxon>Nocardiopsidaceae</taxon>
        <taxon>Haloactinospora</taxon>
    </lineage>
</organism>
<keyword evidence="6 8" id="KW-0472">Membrane</keyword>
<dbReference type="Pfam" id="PF00893">
    <property type="entry name" value="Multi_Drug_Res"/>
    <property type="match status" value="1"/>
</dbReference>
<evidence type="ECO:0000313" key="9">
    <source>
        <dbReference type="EMBL" id="TQN28283.1"/>
    </source>
</evidence>
<evidence type="ECO:0000256" key="8">
    <source>
        <dbReference type="SAM" id="Phobius"/>
    </source>
</evidence>
<dbReference type="FunFam" id="1.10.3730.20:FF:000001">
    <property type="entry name" value="Quaternary ammonium compound resistance transporter SugE"/>
    <property type="match status" value="1"/>
</dbReference>
<keyword evidence="10" id="KW-1185">Reference proteome</keyword>
<proteinExistence type="inferred from homology"/>
<comment type="similarity">
    <text evidence="7">Belongs to the drug/metabolite transporter (DMT) superfamily. Small multidrug resistance (SMR) (TC 2.A.7.1) family.</text>
</comment>
<sequence>MVLAWVILVVAGLLEIVWSLALKEADGLTRLGWSVLGVGVAMVSLGMLSYALKSLPVGTAYAVWVGIGTVGVAGVGMVALGEPVTWPRMVFLGLIVAGVMGLNLESSPQQQADDTPAVPRS</sequence>
<dbReference type="AlphaFoldDB" id="A0A543N8Y5"/>
<evidence type="ECO:0000256" key="1">
    <source>
        <dbReference type="ARBA" id="ARBA00004651"/>
    </source>
</evidence>
<dbReference type="SUPFAM" id="SSF103481">
    <property type="entry name" value="Multidrug resistance efflux transporter EmrE"/>
    <property type="match status" value="1"/>
</dbReference>
<dbReference type="InterPro" id="IPR045324">
    <property type="entry name" value="Small_multidrug_res"/>
</dbReference>
<evidence type="ECO:0000256" key="4">
    <source>
        <dbReference type="ARBA" id="ARBA00022692"/>
    </source>
</evidence>
<comment type="subcellular location">
    <subcellularLocation>
        <location evidence="1 7">Cell membrane</location>
        <topology evidence="1 7">Multi-pass membrane protein</topology>
    </subcellularLocation>
</comment>
<dbReference type="OrthoDB" id="21828at2"/>
<feature type="transmembrane region" description="Helical" evidence="8">
    <location>
        <begin position="31"/>
        <end position="52"/>
    </location>
</feature>
<keyword evidence="3" id="KW-1003">Cell membrane</keyword>
<dbReference type="Gene3D" id="1.10.3730.20">
    <property type="match status" value="1"/>
</dbReference>
<feature type="transmembrane region" description="Helical" evidence="8">
    <location>
        <begin position="59"/>
        <end position="80"/>
    </location>
</feature>
<name>A0A543N8Y5_9ACTN</name>
<accession>A0A543N8Y5</accession>
<dbReference type="PANTHER" id="PTHR30561">
    <property type="entry name" value="SMR FAMILY PROTON-DEPENDENT DRUG EFFLUX TRANSPORTER SUGE"/>
    <property type="match status" value="1"/>
</dbReference>
<reference evidence="9 10" key="1">
    <citation type="submission" date="2019-06" db="EMBL/GenBank/DDBJ databases">
        <title>Sequencing the genomes of 1000 actinobacteria strains.</title>
        <authorList>
            <person name="Klenk H.-P."/>
        </authorList>
    </citation>
    <scope>NUCLEOTIDE SEQUENCE [LARGE SCALE GENOMIC DNA]</scope>
    <source>
        <strain evidence="9 10">DSM 45015</strain>
    </source>
</reference>
<dbReference type="GO" id="GO:0022857">
    <property type="term" value="F:transmembrane transporter activity"/>
    <property type="evidence" value="ECO:0007669"/>
    <property type="project" value="InterPro"/>
</dbReference>
<keyword evidence="5 8" id="KW-1133">Transmembrane helix</keyword>
<dbReference type="InterPro" id="IPR037185">
    <property type="entry name" value="EmrE-like"/>
</dbReference>
<dbReference type="EMBL" id="VFQC01000002">
    <property type="protein sequence ID" value="TQN28283.1"/>
    <property type="molecule type" value="Genomic_DNA"/>
</dbReference>
<dbReference type="GO" id="GO:0005886">
    <property type="term" value="C:plasma membrane"/>
    <property type="evidence" value="ECO:0007669"/>
    <property type="project" value="UniProtKB-SubCell"/>
</dbReference>
<dbReference type="Proteomes" id="UP000317422">
    <property type="component" value="Unassembled WGS sequence"/>
</dbReference>
<comment type="caution">
    <text evidence="9">The sequence shown here is derived from an EMBL/GenBank/DDBJ whole genome shotgun (WGS) entry which is preliminary data.</text>
</comment>
<keyword evidence="2" id="KW-0813">Transport</keyword>
<evidence type="ECO:0000256" key="7">
    <source>
        <dbReference type="RuleBase" id="RU003942"/>
    </source>
</evidence>
<gene>
    <name evidence="9" type="ORF">FHX37_3616</name>
</gene>
<evidence type="ECO:0000313" key="10">
    <source>
        <dbReference type="Proteomes" id="UP000317422"/>
    </source>
</evidence>